<dbReference type="EMBL" id="JBEDUW010000006">
    <property type="protein sequence ID" value="KAK9923583.1"/>
    <property type="molecule type" value="Genomic_DNA"/>
</dbReference>
<keyword evidence="1" id="KW-0472">Membrane</keyword>
<feature type="transmembrane region" description="Helical" evidence="1">
    <location>
        <begin position="16"/>
        <end position="36"/>
    </location>
</feature>
<evidence type="ECO:0000313" key="2">
    <source>
        <dbReference type="EMBL" id="KAK9923583.1"/>
    </source>
</evidence>
<keyword evidence="1" id="KW-0812">Transmembrane</keyword>
<accession>A0AAW1WHF7</accession>
<keyword evidence="3" id="KW-1185">Reference proteome</keyword>
<dbReference type="Proteomes" id="UP001457282">
    <property type="component" value="Unassembled WGS sequence"/>
</dbReference>
<sequence>MFSTHQERVISKSWRYIACLNFVAIDASSIFMYGWIGKVLELHQGLTLDGFKFRSSLNRSCRYTSHFDDLIDFAMRKKVRRLEIEENINGIPVTMIAAIAYMLSEKPFKNPSGVSCMKYLKHLTLTPRK</sequence>
<reference evidence="2 3" key="1">
    <citation type="journal article" date="2023" name="G3 (Bethesda)">
        <title>A chromosome-length genome assembly and annotation of blackberry (Rubus argutus, cv. 'Hillquist').</title>
        <authorList>
            <person name="Bruna T."/>
            <person name="Aryal R."/>
            <person name="Dudchenko O."/>
            <person name="Sargent D.J."/>
            <person name="Mead D."/>
            <person name="Buti M."/>
            <person name="Cavallini A."/>
            <person name="Hytonen T."/>
            <person name="Andres J."/>
            <person name="Pham M."/>
            <person name="Weisz D."/>
            <person name="Mascagni F."/>
            <person name="Usai G."/>
            <person name="Natali L."/>
            <person name="Bassil N."/>
            <person name="Fernandez G.E."/>
            <person name="Lomsadze A."/>
            <person name="Armour M."/>
            <person name="Olukolu B."/>
            <person name="Poorten T."/>
            <person name="Britton C."/>
            <person name="Davik J."/>
            <person name="Ashrafi H."/>
            <person name="Aiden E.L."/>
            <person name="Borodovsky M."/>
            <person name="Worthington M."/>
        </authorList>
    </citation>
    <scope>NUCLEOTIDE SEQUENCE [LARGE SCALE GENOMIC DNA]</scope>
    <source>
        <strain evidence="2">PI 553951</strain>
    </source>
</reference>
<evidence type="ECO:0000256" key="1">
    <source>
        <dbReference type="SAM" id="Phobius"/>
    </source>
</evidence>
<protein>
    <submittedName>
        <fullName evidence="2">Uncharacterized protein</fullName>
    </submittedName>
</protein>
<dbReference type="AlphaFoldDB" id="A0AAW1WHF7"/>
<name>A0AAW1WHF7_RUBAR</name>
<comment type="caution">
    <text evidence="2">The sequence shown here is derived from an EMBL/GenBank/DDBJ whole genome shotgun (WGS) entry which is preliminary data.</text>
</comment>
<organism evidence="2 3">
    <name type="scientific">Rubus argutus</name>
    <name type="common">Southern blackberry</name>
    <dbReference type="NCBI Taxonomy" id="59490"/>
    <lineage>
        <taxon>Eukaryota</taxon>
        <taxon>Viridiplantae</taxon>
        <taxon>Streptophyta</taxon>
        <taxon>Embryophyta</taxon>
        <taxon>Tracheophyta</taxon>
        <taxon>Spermatophyta</taxon>
        <taxon>Magnoliopsida</taxon>
        <taxon>eudicotyledons</taxon>
        <taxon>Gunneridae</taxon>
        <taxon>Pentapetalae</taxon>
        <taxon>rosids</taxon>
        <taxon>fabids</taxon>
        <taxon>Rosales</taxon>
        <taxon>Rosaceae</taxon>
        <taxon>Rosoideae</taxon>
        <taxon>Rosoideae incertae sedis</taxon>
        <taxon>Rubus</taxon>
    </lineage>
</organism>
<proteinExistence type="predicted"/>
<keyword evidence="1" id="KW-1133">Transmembrane helix</keyword>
<evidence type="ECO:0000313" key="3">
    <source>
        <dbReference type="Proteomes" id="UP001457282"/>
    </source>
</evidence>
<gene>
    <name evidence="2" type="ORF">M0R45_031992</name>
</gene>